<organism evidence="1">
    <name type="scientific">Rhizophora mucronata</name>
    <name type="common">Asiatic mangrove</name>
    <dbReference type="NCBI Taxonomy" id="61149"/>
    <lineage>
        <taxon>Eukaryota</taxon>
        <taxon>Viridiplantae</taxon>
        <taxon>Streptophyta</taxon>
        <taxon>Embryophyta</taxon>
        <taxon>Tracheophyta</taxon>
        <taxon>Spermatophyta</taxon>
        <taxon>Magnoliopsida</taxon>
        <taxon>eudicotyledons</taxon>
        <taxon>Gunneridae</taxon>
        <taxon>Pentapetalae</taxon>
        <taxon>rosids</taxon>
        <taxon>fabids</taxon>
        <taxon>Malpighiales</taxon>
        <taxon>Rhizophoraceae</taxon>
        <taxon>Rhizophora</taxon>
    </lineage>
</organism>
<evidence type="ECO:0000313" key="1">
    <source>
        <dbReference type="EMBL" id="MBW89001.1"/>
    </source>
</evidence>
<reference evidence="1" key="1">
    <citation type="submission" date="2018-02" db="EMBL/GenBank/DDBJ databases">
        <title>Rhizophora mucronata_Transcriptome.</title>
        <authorList>
            <person name="Meera S.P."/>
            <person name="Sreeshan A."/>
            <person name="Augustine A."/>
        </authorList>
    </citation>
    <scope>NUCLEOTIDE SEQUENCE</scope>
    <source>
        <tissue evidence="1">Leaf</tissue>
    </source>
</reference>
<dbReference type="AlphaFoldDB" id="A0A2P2J696"/>
<proteinExistence type="predicted"/>
<accession>A0A2P2J696</accession>
<protein>
    <submittedName>
        <fullName evidence="1">Uncharacterized protein</fullName>
    </submittedName>
</protein>
<sequence>MLDYSSKPQIPNKPNKAFTKHRTLSYEQNIVIGNETTSHLKNFVNLLSWLIK</sequence>
<name>A0A2P2J696_RHIMU</name>
<dbReference type="EMBL" id="GGEC01008518">
    <property type="protein sequence ID" value="MBW89001.1"/>
    <property type="molecule type" value="Transcribed_RNA"/>
</dbReference>